<gene>
    <name evidence="3" type="ORF">FHS48_001061</name>
</gene>
<dbReference type="InterPro" id="IPR029055">
    <property type="entry name" value="Ntn_hydrolases_N"/>
</dbReference>
<dbReference type="SUPFAM" id="SSF56235">
    <property type="entry name" value="N-terminal nucleophile aminohydrolases (Ntn hydrolases)"/>
    <property type="match status" value="1"/>
</dbReference>
<dbReference type="EMBL" id="JACIIX010000003">
    <property type="protein sequence ID" value="MBB6209653.1"/>
    <property type="molecule type" value="Genomic_DNA"/>
</dbReference>
<keyword evidence="2" id="KW-0732">Signal</keyword>
<evidence type="ECO:0000313" key="4">
    <source>
        <dbReference type="Proteomes" id="UP000544872"/>
    </source>
</evidence>
<reference evidence="3 4" key="1">
    <citation type="submission" date="2020-08" db="EMBL/GenBank/DDBJ databases">
        <title>Genomic Encyclopedia of Type Strains, Phase IV (KMG-IV): sequencing the most valuable type-strain genomes for metagenomic binning, comparative biology and taxonomic classification.</title>
        <authorList>
            <person name="Goeker M."/>
        </authorList>
    </citation>
    <scope>NUCLEOTIDE SEQUENCE [LARGE SCALE GENOMIC DNA]</scope>
    <source>
        <strain evidence="3 4">DSM 11590</strain>
    </source>
</reference>
<keyword evidence="3" id="KW-0012">Acyltransferase</keyword>
<accession>A0A7W9ZEH9</accession>
<keyword evidence="3" id="KW-0378">Hydrolase</keyword>
<keyword evidence="3" id="KW-0808">Transferase</keyword>
<dbReference type="RefSeq" id="WP_184262120.1">
    <property type="nucleotide sequence ID" value="NZ_JACIIX010000003.1"/>
</dbReference>
<dbReference type="PANTHER" id="PTHR43199:SF1">
    <property type="entry name" value="GLUTATHIONE HYDROLASE PROENZYME"/>
    <property type="match status" value="1"/>
</dbReference>
<comment type="caution">
    <text evidence="3">The sequence shown here is derived from an EMBL/GenBank/DDBJ whole genome shotgun (WGS) entry which is preliminary data.</text>
</comment>
<evidence type="ECO:0000256" key="2">
    <source>
        <dbReference type="SAM" id="SignalP"/>
    </source>
</evidence>
<proteinExistence type="inferred from homology"/>
<dbReference type="GO" id="GO:0036374">
    <property type="term" value="F:glutathione hydrolase activity"/>
    <property type="evidence" value="ECO:0007669"/>
    <property type="project" value="UniProtKB-EC"/>
</dbReference>
<dbReference type="InterPro" id="IPR051792">
    <property type="entry name" value="GGT_bact"/>
</dbReference>
<dbReference type="AlphaFoldDB" id="A0A7W9ZEH9"/>
<evidence type="ECO:0000313" key="3">
    <source>
        <dbReference type="EMBL" id="MBB6209653.1"/>
    </source>
</evidence>
<dbReference type="EC" id="2.3.2.2" evidence="3"/>
<feature type="signal peptide" evidence="2">
    <location>
        <begin position="1"/>
        <end position="24"/>
    </location>
</feature>
<keyword evidence="4" id="KW-1185">Reference proteome</keyword>
<name>A0A7W9ZEH9_NOVIT</name>
<dbReference type="Pfam" id="PF01019">
    <property type="entry name" value="G_glu_transpept"/>
    <property type="match status" value="1"/>
</dbReference>
<sequence>MFRHRQRMALSMAGLVMAAMTLTACGDPARDLQVGTVGTVKGFAGGIAAEEPRAALVGRNVLSAGGSAADAAVAMGFTLAVTLPSSAGLGGGGVCVVHDRTAKVTEVLDFMPPPLSASVVGLPAGAQGTPVALPALPRGLFALHAKYGRMRWEEVVTPSETIARFGEPMSRALAMELQEAGRAISRDPLAARVFGTPQGALLKEGDKVVQTDLAAVLGRLRQGGPGDLYGGVLGRNYVEAVRAVGGLITLQALRDWTPSWVKPQTREIGNETLYTPPGPAENGNFAALWDAAASGSVPAAKGPIPTKAGSTGFVVADRSGSSVACALTMVAPFGAGRTVPGFGMFLTLPADGDMMTPLAAGLLINDKVNEFRYGLAGGGLGAPEQAARVAVTLEGREASIEAALPPVVNAPSGPGRIVGLTCPLGLPPYPASCRVAVDSRGAGYGLLIGKEK</sequence>
<feature type="chain" id="PRO_5030792057" evidence="2">
    <location>
        <begin position="25"/>
        <end position="452"/>
    </location>
</feature>
<dbReference type="PANTHER" id="PTHR43199">
    <property type="entry name" value="GLUTATHIONE HYDROLASE"/>
    <property type="match status" value="1"/>
</dbReference>
<dbReference type="Proteomes" id="UP000544872">
    <property type="component" value="Unassembled WGS sequence"/>
</dbReference>
<comment type="similarity">
    <text evidence="1">Belongs to the gamma-glutamyltransferase family.</text>
</comment>
<dbReference type="PRINTS" id="PR01210">
    <property type="entry name" value="GGTRANSPTASE"/>
</dbReference>
<protein>
    <submittedName>
        <fullName evidence="3">Gamma-glutamyltranspeptidase/glutathione hydrolase</fullName>
        <ecNumber evidence="3">2.3.2.2</ecNumber>
        <ecNumber evidence="3">3.4.19.13</ecNumber>
    </submittedName>
</protein>
<dbReference type="GO" id="GO:0103068">
    <property type="term" value="F:leukotriene C4 gamma-glutamyl transferase activity"/>
    <property type="evidence" value="ECO:0007669"/>
    <property type="project" value="UniProtKB-EC"/>
</dbReference>
<organism evidence="3 4">
    <name type="scientific">Novispirillum itersonii</name>
    <name type="common">Aquaspirillum itersonii</name>
    <dbReference type="NCBI Taxonomy" id="189"/>
    <lineage>
        <taxon>Bacteria</taxon>
        <taxon>Pseudomonadati</taxon>
        <taxon>Pseudomonadota</taxon>
        <taxon>Alphaproteobacteria</taxon>
        <taxon>Rhodospirillales</taxon>
        <taxon>Novispirillaceae</taxon>
        <taxon>Novispirillum</taxon>
    </lineage>
</organism>
<evidence type="ECO:0000256" key="1">
    <source>
        <dbReference type="ARBA" id="ARBA00009381"/>
    </source>
</evidence>
<dbReference type="PROSITE" id="PS51257">
    <property type="entry name" value="PROKAR_LIPOPROTEIN"/>
    <property type="match status" value="1"/>
</dbReference>
<dbReference type="EC" id="3.4.19.13" evidence="3"/>